<sequence>MTAIVIIGPDGAGKTTLVAGLETHGYTVADVDTIVAEQLGVSDEDLFTEIPCSQRHVLAGDLIRDLFTDIAAEPETDFAVALPADFFEHEYLSSMVFDAKREARVFVLSLECSVAELVKRLGLFGPRATNIVLPRKELRMWLNERMPQYQKYADWTLDTTGYTLAQMADAVPKHVIMLINSASSPS</sequence>
<dbReference type="PRINTS" id="PR01100">
    <property type="entry name" value="SHIKIMTKNASE"/>
</dbReference>
<dbReference type="AlphaFoldDB" id="A0A1H2LK32"/>
<name>A0A1H2LK32_9ACTO</name>
<dbReference type="Proteomes" id="UP000214355">
    <property type="component" value="Chromosome I"/>
</dbReference>
<keyword evidence="1" id="KW-0808">Transferase</keyword>
<evidence type="ECO:0000313" key="1">
    <source>
        <dbReference type="EMBL" id="SDU81095.1"/>
    </source>
</evidence>
<dbReference type="Gene3D" id="3.40.50.300">
    <property type="entry name" value="P-loop containing nucleotide triphosphate hydrolases"/>
    <property type="match status" value="1"/>
</dbReference>
<evidence type="ECO:0000313" key="2">
    <source>
        <dbReference type="Proteomes" id="UP000214355"/>
    </source>
</evidence>
<dbReference type="SUPFAM" id="SSF52540">
    <property type="entry name" value="P-loop containing nucleoside triphosphate hydrolases"/>
    <property type="match status" value="1"/>
</dbReference>
<protein>
    <submittedName>
        <fullName evidence="1">Shikimate kinase</fullName>
    </submittedName>
</protein>
<dbReference type="STRING" id="131112.SAMN04489737_1408"/>
<dbReference type="InterPro" id="IPR027417">
    <property type="entry name" value="P-loop_NTPase"/>
</dbReference>
<reference evidence="2" key="1">
    <citation type="submission" date="2016-10" db="EMBL/GenBank/DDBJ databases">
        <authorList>
            <person name="Varghese N."/>
            <person name="Submissions S."/>
        </authorList>
    </citation>
    <scope>NUCLEOTIDE SEQUENCE [LARGE SCALE GENOMIC DNA]</scope>
    <source>
        <strain evidence="2">DSM 10002</strain>
    </source>
</reference>
<dbReference type="OrthoDB" id="3256983at2"/>
<keyword evidence="1" id="KW-0418">Kinase</keyword>
<organism evidence="1 2">
    <name type="scientific">Arcanobacterium phocae</name>
    <dbReference type="NCBI Taxonomy" id="131112"/>
    <lineage>
        <taxon>Bacteria</taxon>
        <taxon>Bacillati</taxon>
        <taxon>Actinomycetota</taxon>
        <taxon>Actinomycetes</taxon>
        <taxon>Actinomycetales</taxon>
        <taxon>Actinomycetaceae</taxon>
        <taxon>Arcanobacterium</taxon>
    </lineage>
</organism>
<keyword evidence="2" id="KW-1185">Reference proteome</keyword>
<gene>
    <name evidence="1" type="ORF">SAMN04489737_1408</name>
</gene>
<dbReference type="EMBL" id="LT629804">
    <property type="protein sequence ID" value="SDU81095.1"/>
    <property type="molecule type" value="Genomic_DNA"/>
</dbReference>
<proteinExistence type="predicted"/>
<dbReference type="RefSeq" id="WP_091281512.1">
    <property type="nucleotide sequence ID" value="NZ_JABAPH010000017.1"/>
</dbReference>
<accession>A0A1H2LK32</accession>
<dbReference type="GO" id="GO:0016301">
    <property type="term" value="F:kinase activity"/>
    <property type="evidence" value="ECO:0007669"/>
    <property type="project" value="UniProtKB-KW"/>
</dbReference>
<dbReference type="GeneID" id="65345138"/>